<reference evidence="3" key="1">
    <citation type="submission" date="2020-05" db="EMBL/GenBank/DDBJ databases">
        <authorList>
            <person name="Chiriac C."/>
            <person name="Salcher M."/>
            <person name="Ghai R."/>
            <person name="Kavagutti S V."/>
        </authorList>
    </citation>
    <scope>NUCLEOTIDE SEQUENCE</scope>
</reference>
<organism evidence="3">
    <name type="scientific">freshwater metagenome</name>
    <dbReference type="NCBI Taxonomy" id="449393"/>
    <lineage>
        <taxon>unclassified sequences</taxon>
        <taxon>metagenomes</taxon>
        <taxon>ecological metagenomes</taxon>
    </lineage>
</organism>
<evidence type="ECO:0000313" key="3">
    <source>
        <dbReference type="EMBL" id="CAB4588290.1"/>
    </source>
</evidence>
<accession>A0A6J6FI53</accession>
<evidence type="ECO:0000256" key="1">
    <source>
        <dbReference type="ARBA" id="ARBA00022801"/>
    </source>
</evidence>
<dbReference type="GO" id="GO:0016787">
    <property type="term" value="F:hydrolase activity"/>
    <property type="evidence" value="ECO:0007669"/>
    <property type="project" value="UniProtKB-KW"/>
</dbReference>
<protein>
    <submittedName>
        <fullName evidence="3">Unannotated protein</fullName>
    </submittedName>
</protein>
<keyword evidence="1" id="KW-0378">Hydrolase</keyword>
<dbReference type="CDD" id="cd01014">
    <property type="entry name" value="nicotinamidase_related"/>
    <property type="match status" value="1"/>
</dbReference>
<sequence>MSQPAALIVIDAQKGFDSPKWGATHNPACTDNIEALLELWRTNDWPVVLVRHDSASTTSPLAPGQEGNDLYDEVVGKHDLFITKTVNSAFYGKPNLDEWLHANDLTKIVICGITTNYCCETTARMAGNLGYDVTFAIDATRTFDLTLLDGTVVPANTVAAITAANLHGEFATVATTAEIVASAKQLD</sequence>
<dbReference type="EMBL" id="CAEZUE010000033">
    <property type="protein sequence ID" value="CAB4588290.1"/>
    <property type="molecule type" value="Genomic_DNA"/>
</dbReference>
<dbReference type="SUPFAM" id="SSF52499">
    <property type="entry name" value="Isochorismatase-like hydrolases"/>
    <property type="match status" value="1"/>
</dbReference>
<name>A0A6J6FI53_9ZZZZ</name>
<dbReference type="PANTHER" id="PTHR43540:SF1">
    <property type="entry name" value="ISOCHORISMATASE HYDROLASE"/>
    <property type="match status" value="1"/>
</dbReference>
<dbReference type="Pfam" id="PF00857">
    <property type="entry name" value="Isochorismatase"/>
    <property type="match status" value="1"/>
</dbReference>
<proteinExistence type="predicted"/>
<gene>
    <name evidence="3" type="ORF">UFOPK1788_00375</name>
</gene>
<dbReference type="InterPro" id="IPR050272">
    <property type="entry name" value="Isochorismatase-like_hydrls"/>
</dbReference>
<dbReference type="InterPro" id="IPR000868">
    <property type="entry name" value="Isochorismatase-like_dom"/>
</dbReference>
<dbReference type="InterPro" id="IPR036380">
    <property type="entry name" value="Isochorismatase-like_sf"/>
</dbReference>
<dbReference type="Gene3D" id="3.40.50.850">
    <property type="entry name" value="Isochorismatase-like"/>
    <property type="match status" value="1"/>
</dbReference>
<evidence type="ECO:0000259" key="2">
    <source>
        <dbReference type="Pfam" id="PF00857"/>
    </source>
</evidence>
<feature type="domain" description="Isochorismatase-like" evidence="2">
    <location>
        <begin position="5"/>
        <end position="177"/>
    </location>
</feature>
<dbReference type="AlphaFoldDB" id="A0A6J6FI53"/>
<dbReference type="PANTHER" id="PTHR43540">
    <property type="entry name" value="PEROXYUREIDOACRYLATE/UREIDOACRYLATE AMIDOHYDROLASE-RELATED"/>
    <property type="match status" value="1"/>
</dbReference>